<name>A0ABN3ITE6_9ACTN</name>
<dbReference type="PROSITE" id="PS51819">
    <property type="entry name" value="VOC"/>
    <property type="match status" value="2"/>
</dbReference>
<dbReference type="InterPro" id="IPR029068">
    <property type="entry name" value="Glyas_Bleomycin-R_OHBP_Dase"/>
</dbReference>
<evidence type="ECO:0000259" key="1">
    <source>
        <dbReference type="PROSITE" id="PS51819"/>
    </source>
</evidence>
<dbReference type="PANTHER" id="PTHR33993:SF2">
    <property type="entry name" value="VOC DOMAIN-CONTAINING PROTEIN"/>
    <property type="match status" value="1"/>
</dbReference>
<dbReference type="InterPro" id="IPR052164">
    <property type="entry name" value="Anthracycline_SecMetBiosynth"/>
</dbReference>
<keyword evidence="3" id="KW-1185">Reference proteome</keyword>
<dbReference type="Proteomes" id="UP001501231">
    <property type="component" value="Unassembled WGS sequence"/>
</dbReference>
<evidence type="ECO:0000313" key="3">
    <source>
        <dbReference type="Proteomes" id="UP001501231"/>
    </source>
</evidence>
<dbReference type="SUPFAM" id="SSF54593">
    <property type="entry name" value="Glyoxalase/Bleomycin resistance protein/Dihydroxybiphenyl dioxygenase"/>
    <property type="match status" value="2"/>
</dbReference>
<reference evidence="2 3" key="1">
    <citation type="journal article" date="2019" name="Int. J. Syst. Evol. Microbiol.">
        <title>The Global Catalogue of Microorganisms (GCM) 10K type strain sequencing project: providing services to taxonomists for standard genome sequencing and annotation.</title>
        <authorList>
            <consortium name="The Broad Institute Genomics Platform"/>
            <consortium name="The Broad Institute Genome Sequencing Center for Infectious Disease"/>
            <person name="Wu L."/>
            <person name="Ma J."/>
        </authorList>
    </citation>
    <scope>NUCLEOTIDE SEQUENCE [LARGE SCALE GENOMIC DNA]</scope>
    <source>
        <strain evidence="2 3">JCM 3325</strain>
    </source>
</reference>
<dbReference type="Gene3D" id="3.10.180.10">
    <property type="entry name" value="2,3-Dihydroxybiphenyl 1,2-Dioxygenase, domain 1"/>
    <property type="match status" value="2"/>
</dbReference>
<feature type="domain" description="VOC" evidence="1">
    <location>
        <begin position="6"/>
        <end position="116"/>
    </location>
</feature>
<dbReference type="CDD" id="cd06587">
    <property type="entry name" value="VOC"/>
    <property type="match status" value="1"/>
</dbReference>
<dbReference type="RefSeq" id="WP_344588844.1">
    <property type="nucleotide sequence ID" value="NZ_BAAARW010000011.1"/>
</dbReference>
<sequence length="262" mass="28003">MGSTPAIGGIRLGSREPERLRAWYERAFGVRADARGILWLGGIALQIEGIDDVAALAAEPGRAIIELHVDDARAVARHLDSLAVAWVSRPEHRAREGAWSGVAQDPDGNHLQIVEAAPAVAEGSLAGAAVSTRLPAQDLDRARRWYADKLGLEPAETRPGGLRYQCRSGSFAVFQSAGRPTGDHTQMAWQVDDIGAVVAELRRRGVEFEYVDVPGLRTVDGIAEVDGNYPSAGGGGERAAWFRDSEGNMHGIGQTIPPEQTG</sequence>
<comment type="caution">
    <text evidence="2">The sequence shown here is derived from an EMBL/GenBank/DDBJ whole genome shotgun (WGS) entry which is preliminary data.</text>
</comment>
<dbReference type="InterPro" id="IPR037523">
    <property type="entry name" value="VOC_core"/>
</dbReference>
<dbReference type="InterPro" id="IPR004360">
    <property type="entry name" value="Glyas_Fos-R_dOase_dom"/>
</dbReference>
<dbReference type="Pfam" id="PF00903">
    <property type="entry name" value="Glyoxalase"/>
    <property type="match status" value="1"/>
</dbReference>
<evidence type="ECO:0000313" key="2">
    <source>
        <dbReference type="EMBL" id="GAA2413368.1"/>
    </source>
</evidence>
<dbReference type="EMBL" id="BAAARW010000011">
    <property type="protein sequence ID" value="GAA2413368.1"/>
    <property type="molecule type" value="Genomic_DNA"/>
</dbReference>
<organism evidence="2 3">
    <name type="scientific">Actinomadura vinacea</name>
    <dbReference type="NCBI Taxonomy" id="115336"/>
    <lineage>
        <taxon>Bacteria</taxon>
        <taxon>Bacillati</taxon>
        <taxon>Actinomycetota</taxon>
        <taxon>Actinomycetes</taxon>
        <taxon>Streptosporangiales</taxon>
        <taxon>Thermomonosporaceae</taxon>
        <taxon>Actinomadura</taxon>
    </lineage>
</organism>
<protein>
    <recommendedName>
        <fullName evidence="1">VOC domain-containing protein</fullName>
    </recommendedName>
</protein>
<accession>A0ABN3ITE6</accession>
<proteinExistence type="predicted"/>
<feature type="domain" description="VOC" evidence="1">
    <location>
        <begin position="128"/>
        <end position="255"/>
    </location>
</feature>
<gene>
    <name evidence="2" type="ORF">GCM10010191_23870</name>
</gene>
<dbReference type="PANTHER" id="PTHR33993">
    <property type="entry name" value="GLYOXALASE-RELATED"/>
    <property type="match status" value="1"/>
</dbReference>